<dbReference type="Proteomes" id="UP000325576">
    <property type="component" value="Unassembled WGS sequence"/>
</dbReference>
<evidence type="ECO:0000313" key="4">
    <source>
        <dbReference type="Proteomes" id="UP000627573"/>
    </source>
</evidence>
<evidence type="ECO:0000313" key="1">
    <source>
        <dbReference type="EMBL" id="KAB2586629.1"/>
    </source>
</evidence>
<gene>
    <name evidence="1" type="ORF">BS297_04285</name>
    <name evidence="2" type="ORF">I3517_04735</name>
</gene>
<evidence type="ECO:0000313" key="3">
    <source>
        <dbReference type="Proteomes" id="UP000325576"/>
    </source>
</evidence>
<organism evidence="2 4">
    <name type="scientific">Rhodococcus erythropolis</name>
    <name type="common">Arthrobacter picolinophilus</name>
    <dbReference type="NCBI Taxonomy" id="1833"/>
    <lineage>
        <taxon>Bacteria</taxon>
        <taxon>Bacillati</taxon>
        <taxon>Actinomycetota</taxon>
        <taxon>Actinomycetes</taxon>
        <taxon>Mycobacteriales</taxon>
        <taxon>Nocardiaceae</taxon>
        <taxon>Rhodococcus</taxon>
        <taxon>Rhodococcus erythropolis group</taxon>
    </lineage>
</organism>
<dbReference type="RefSeq" id="WP_019745797.1">
    <property type="nucleotide sequence ID" value="NZ_CP011295.1"/>
</dbReference>
<dbReference type="KEGG" id="reb:XU06_26940"/>
<comment type="caution">
    <text evidence="2">The sequence shown here is derived from an EMBL/GenBank/DDBJ whole genome shotgun (WGS) entry which is preliminary data.</text>
</comment>
<proteinExistence type="predicted"/>
<keyword evidence="4" id="KW-1185">Reference proteome</keyword>
<evidence type="ECO:0008006" key="5">
    <source>
        <dbReference type="Google" id="ProtNLM"/>
    </source>
</evidence>
<reference evidence="1 3" key="1">
    <citation type="journal article" date="2017" name="Poromechanics V (2013)">
        <title>Genomic Characterization of the Arsenic-Tolerant Actinobacterium, &lt;i&gt;Rhodococcus erythropolis&lt;/i&gt; S43.</title>
        <authorList>
            <person name="Retamal-Morales G."/>
            <person name="Mehnert M."/>
            <person name="Schwabe R."/>
            <person name="Tischler D."/>
            <person name="Schloemann M."/>
            <person name="Levican G.J."/>
        </authorList>
    </citation>
    <scope>NUCLEOTIDE SEQUENCE [LARGE SCALE GENOMIC DNA]</scope>
    <source>
        <strain evidence="1 3">S43</strain>
    </source>
</reference>
<dbReference type="EMBL" id="MRBO01000154">
    <property type="protein sequence ID" value="KAB2586629.1"/>
    <property type="molecule type" value="Genomic_DNA"/>
</dbReference>
<dbReference type="EMBL" id="JAECSB010000023">
    <property type="protein sequence ID" value="MBH5141917.1"/>
    <property type="molecule type" value="Genomic_DNA"/>
</dbReference>
<protein>
    <recommendedName>
        <fullName evidence="5">NIPSNAP domain-containing protein</fullName>
    </recommendedName>
</protein>
<sequence length="115" mass="12990">MAGETLYVIDRIVTNPGCGQKFVDEWRAGYLPNARRRSLTLDNILVSPPLWSEYEPNVVTITWTVDGASGWWAMTRLSRGDTTLRQWWDAMEPLICERSRTMAAAADDVEALADV</sequence>
<evidence type="ECO:0000313" key="2">
    <source>
        <dbReference type="EMBL" id="MBH5141917.1"/>
    </source>
</evidence>
<name>A0A0E4ACM3_RHOER</name>
<accession>A0A0E4ACM3</accession>
<reference evidence="2 4" key="2">
    <citation type="submission" date="2020-12" db="EMBL/GenBank/DDBJ databases">
        <title>Draft genome sequence of furan degrading bacterial strain FUR100.</title>
        <authorList>
            <person name="Woiski C."/>
        </authorList>
    </citation>
    <scope>NUCLEOTIDE SEQUENCE [LARGE SCALE GENOMIC DNA]</scope>
    <source>
        <strain evidence="2 4">FUR100</strain>
    </source>
</reference>
<dbReference type="AlphaFoldDB" id="A0A0E4ACM3"/>
<dbReference type="Proteomes" id="UP000627573">
    <property type="component" value="Unassembled WGS sequence"/>
</dbReference>
<dbReference type="GeneID" id="57484560"/>